<evidence type="ECO:0000313" key="9">
    <source>
        <dbReference type="Proteomes" id="UP000553888"/>
    </source>
</evidence>
<dbReference type="RefSeq" id="WP_179566885.1">
    <property type="nucleotide sequence ID" value="NZ_JACBZY010000001.1"/>
</dbReference>
<dbReference type="InterPro" id="IPR020449">
    <property type="entry name" value="Tscrpt_reg_AraC-type_HTH"/>
</dbReference>
<reference evidence="8 9" key="1">
    <citation type="submission" date="2020-07" db="EMBL/GenBank/DDBJ databases">
        <title>Sequencing the genomes of 1000 actinobacteria strains.</title>
        <authorList>
            <person name="Klenk H.-P."/>
        </authorList>
    </citation>
    <scope>NUCLEOTIDE SEQUENCE [LARGE SCALE GENOMIC DNA]</scope>
    <source>
        <strain evidence="8 9">DSM 23141</strain>
    </source>
</reference>
<dbReference type="Gene3D" id="1.10.10.60">
    <property type="entry name" value="Homeodomain-like"/>
    <property type="match status" value="1"/>
</dbReference>
<accession>A0A852YCH6</accession>
<name>A0A852YCH6_9MICO</name>
<dbReference type="InterPro" id="IPR018060">
    <property type="entry name" value="HTH_AraC"/>
</dbReference>
<dbReference type="PANTHER" id="PTHR11019:SF199">
    <property type="entry name" value="HTH-TYPE TRANSCRIPTIONAL REGULATOR NIMR"/>
    <property type="match status" value="1"/>
</dbReference>
<evidence type="ECO:0000256" key="5">
    <source>
        <dbReference type="ARBA" id="ARBA00074140"/>
    </source>
</evidence>
<protein>
    <recommendedName>
        <fullName evidence="5">HTH-type transcriptional regulator RipA</fullName>
    </recommendedName>
    <alternativeName>
        <fullName evidence="6">Repressor of iron proteins A</fullName>
    </alternativeName>
</protein>
<dbReference type="GO" id="GO:0043565">
    <property type="term" value="F:sequence-specific DNA binding"/>
    <property type="evidence" value="ECO:0007669"/>
    <property type="project" value="InterPro"/>
</dbReference>
<dbReference type="InterPro" id="IPR018062">
    <property type="entry name" value="HTH_AraC-typ_CS"/>
</dbReference>
<evidence type="ECO:0000256" key="6">
    <source>
        <dbReference type="ARBA" id="ARBA00079449"/>
    </source>
</evidence>
<dbReference type="InterPro" id="IPR009057">
    <property type="entry name" value="Homeodomain-like_sf"/>
</dbReference>
<dbReference type="SMART" id="SM00342">
    <property type="entry name" value="HTH_ARAC"/>
    <property type="match status" value="1"/>
</dbReference>
<keyword evidence="2" id="KW-0805">Transcription regulation</keyword>
<dbReference type="PROSITE" id="PS00041">
    <property type="entry name" value="HTH_ARAC_FAMILY_1"/>
    <property type="match status" value="1"/>
</dbReference>
<sequence>MLATTLTVHDGDELTWVASGSSAIRIDGVTWSVDTDTALWIPAGVEHEVLPREDSLVFPIPIGIVEAPDLMRRTAPVRRTAELDRLCRELLQPGLSEHRDPEPVREQVRELLPSLITAAAALCLPHDDRARQVAEALLTEPHSARSLEEWAALVHTSAKTLQRSFRAETGMTFPQWRSAARLSAALPLLERGVPVTSVAARVGYSAPTAFIDAFRRRYGHSPARHRRRVLR</sequence>
<dbReference type="FunFam" id="1.10.10.60:FF:000132">
    <property type="entry name" value="AraC family transcriptional regulator"/>
    <property type="match status" value="1"/>
</dbReference>
<dbReference type="PROSITE" id="PS01124">
    <property type="entry name" value="HTH_ARAC_FAMILY_2"/>
    <property type="match status" value="1"/>
</dbReference>
<evidence type="ECO:0000256" key="3">
    <source>
        <dbReference type="ARBA" id="ARBA00023125"/>
    </source>
</evidence>
<dbReference type="InterPro" id="IPR014710">
    <property type="entry name" value="RmlC-like_jellyroll"/>
</dbReference>
<dbReference type="GO" id="GO:0003700">
    <property type="term" value="F:DNA-binding transcription factor activity"/>
    <property type="evidence" value="ECO:0007669"/>
    <property type="project" value="InterPro"/>
</dbReference>
<dbReference type="Proteomes" id="UP000553888">
    <property type="component" value="Unassembled WGS sequence"/>
</dbReference>
<proteinExistence type="predicted"/>
<gene>
    <name evidence="8" type="ORF">BJ979_001610</name>
</gene>
<dbReference type="PANTHER" id="PTHR11019">
    <property type="entry name" value="HTH-TYPE TRANSCRIPTIONAL REGULATOR NIMR"/>
    <property type="match status" value="1"/>
</dbReference>
<dbReference type="SUPFAM" id="SSF46689">
    <property type="entry name" value="Homeodomain-like"/>
    <property type="match status" value="1"/>
</dbReference>
<evidence type="ECO:0000256" key="4">
    <source>
        <dbReference type="ARBA" id="ARBA00023163"/>
    </source>
</evidence>
<dbReference type="SUPFAM" id="SSF51182">
    <property type="entry name" value="RmlC-like cupins"/>
    <property type="match status" value="1"/>
</dbReference>
<evidence type="ECO:0000256" key="1">
    <source>
        <dbReference type="ARBA" id="ARBA00022491"/>
    </source>
</evidence>
<dbReference type="InterPro" id="IPR011051">
    <property type="entry name" value="RmlC_Cupin_sf"/>
</dbReference>
<dbReference type="PRINTS" id="PR00032">
    <property type="entry name" value="HTHARAC"/>
</dbReference>
<keyword evidence="4" id="KW-0804">Transcription</keyword>
<feature type="domain" description="HTH araC/xylS-type" evidence="7">
    <location>
        <begin position="128"/>
        <end position="228"/>
    </location>
</feature>
<evidence type="ECO:0000313" key="8">
    <source>
        <dbReference type="EMBL" id="NYG98984.1"/>
    </source>
</evidence>
<evidence type="ECO:0000256" key="2">
    <source>
        <dbReference type="ARBA" id="ARBA00023015"/>
    </source>
</evidence>
<organism evidence="8 9">
    <name type="scientific">Schumannella luteola</name>
    <dbReference type="NCBI Taxonomy" id="472059"/>
    <lineage>
        <taxon>Bacteria</taxon>
        <taxon>Bacillati</taxon>
        <taxon>Actinomycetota</taxon>
        <taxon>Actinomycetes</taxon>
        <taxon>Micrococcales</taxon>
        <taxon>Microbacteriaceae</taxon>
        <taxon>Schumannella</taxon>
    </lineage>
</organism>
<keyword evidence="1" id="KW-0678">Repressor</keyword>
<dbReference type="Pfam" id="PF12833">
    <property type="entry name" value="HTH_18"/>
    <property type="match status" value="1"/>
</dbReference>
<evidence type="ECO:0000259" key="7">
    <source>
        <dbReference type="PROSITE" id="PS01124"/>
    </source>
</evidence>
<dbReference type="EMBL" id="JACBZY010000001">
    <property type="protein sequence ID" value="NYG98984.1"/>
    <property type="molecule type" value="Genomic_DNA"/>
</dbReference>
<dbReference type="Gene3D" id="2.60.120.10">
    <property type="entry name" value="Jelly Rolls"/>
    <property type="match status" value="1"/>
</dbReference>
<dbReference type="AlphaFoldDB" id="A0A852YCH6"/>
<keyword evidence="3 8" id="KW-0238">DNA-binding</keyword>
<comment type="caution">
    <text evidence="8">The sequence shown here is derived from an EMBL/GenBank/DDBJ whole genome shotgun (WGS) entry which is preliminary data.</text>
</comment>
<keyword evidence="9" id="KW-1185">Reference proteome</keyword>